<feature type="transmembrane region" description="Helical" evidence="9">
    <location>
        <begin position="58"/>
        <end position="82"/>
    </location>
</feature>
<feature type="transmembrane region" description="Helical" evidence="9">
    <location>
        <begin position="188"/>
        <end position="207"/>
    </location>
</feature>
<name>A0A101PRW3_STRCK</name>
<dbReference type="RefSeq" id="WP_059266552.1">
    <property type="nucleotide sequence ID" value="NZ_KQ948372.1"/>
</dbReference>
<keyword evidence="3" id="KW-1003">Cell membrane</keyword>
<protein>
    <submittedName>
        <fullName evidence="10">Branched-chain amino acid ABC transporter permease</fullName>
    </submittedName>
</protein>
<proteinExistence type="inferred from homology"/>
<keyword evidence="11" id="KW-1185">Reference proteome</keyword>
<feature type="transmembrane region" description="Helical" evidence="9">
    <location>
        <begin position="139"/>
        <end position="158"/>
    </location>
</feature>
<evidence type="ECO:0000256" key="9">
    <source>
        <dbReference type="SAM" id="Phobius"/>
    </source>
</evidence>
<dbReference type="GO" id="GO:0005886">
    <property type="term" value="C:plasma membrane"/>
    <property type="evidence" value="ECO:0007669"/>
    <property type="project" value="UniProtKB-SubCell"/>
</dbReference>
<evidence type="ECO:0000256" key="5">
    <source>
        <dbReference type="ARBA" id="ARBA00022970"/>
    </source>
</evidence>
<evidence type="ECO:0000313" key="11">
    <source>
        <dbReference type="Proteomes" id="UP000053398"/>
    </source>
</evidence>
<comment type="subcellular location">
    <subcellularLocation>
        <location evidence="1">Cell membrane</location>
        <topology evidence="1">Multi-pass membrane protein</topology>
    </subcellularLocation>
</comment>
<dbReference type="GO" id="GO:0022857">
    <property type="term" value="F:transmembrane transporter activity"/>
    <property type="evidence" value="ECO:0007669"/>
    <property type="project" value="InterPro"/>
</dbReference>
<gene>
    <name evidence="10" type="ORF">AQJ11_39205</name>
</gene>
<dbReference type="PANTHER" id="PTHR11795:SF450">
    <property type="entry name" value="ABC TRANSPORTER PERMEASE PROTEIN"/>
    <property type="match status" value="1"/>
</dbReference>
<evidence type="ECO:0000313" key="10">
    <source>
        <dbReference type="EMBL" id="KUN16576.1"/>
    </source>
</evidence>
<dbReference type="InterPro" id="IPR001851">
    <property type="entry name" value="ABC_transp_permease"/>
</dbReference>
<dbReference type="InterPro" id="IPR052157">
    <property type="entry name" value="BCAA_transport_permease"/>
</dbReference>
<dbReference type="CDD" id="cd06582">
    <property type="entry name" value="TM_PBP1_LivH_like"/>
    <property type="match status" value="1"/>
</dbReference>
<dbReference type="Pfam" id="PF02653">
    <property type="entry name" value="BPD_transp_2"/>
    <property type="match status" value="1"/>
</dbReference>
<feature type="transmembrane region" description="Helical" evidence="9">
    <location>
        <begin position="12"/>
        <end position="38"/>
    </location>
</feature>
<keyword evidence="2" id="KW-0813">Transport</keyword>
<comment type="similarity">
    <text evidence="8">Belongs to the binding-protein-dependent transport system permease family. LivHM subfamily.</text>
</comment>
<keyword evidence="4 9" id="KW-0812">Transmembrane</keyword>
<keyword evidence="5" id="KW-0029">Amino-acid transport</keyword>
<evidence type="ECO:0000256" key="3">
    <source>
        <dbReference type="ARBA" id="ARBA00022475"/>
    </source>
</evidence>
<dbReference type="EMBL" id="LMWP01000053">
    <property type="protein sequence ID" value="KUN16576.1"/>
    <property type="molecule type" value="Genomic_DNA"/>
</dbReference>
<organism evidence="10 11">
    <name type="scientific">Streptomyces corchorusii</name>
    <name type="common">Streptomyces chibaensis</name>
    <dbReference type="NCBI Taxonomy" id="1903"/>
    <lineage>
        <taxon>Bacteria</taxon>
        <taxon>Bacillati</taxon>
        <taxon>Actinomycetota</taxon>
        <taxon>Actinomycetes</taxon>
        <taxon>Kitasatosporales</taxon>
        <taxon>Streptomycetaceae</taxon>
        <taxon>Streptomyces</taxon>
    </lineage>
</organism>
<dbReference type="AlphaFoldDB" id="A0A101PRW3"/>
<sequence>MSQFFDFTLSGLGTGTTYALVGLGVALVYQVTGVINFAQGDFVMLGGLGSAVLYEAGTPLWVAALAAIAFTAAVGGLLDLVVIRRARGADSERLIILTIGASVTLQGAALLAFGADSHFVPPFSPGDAFDVFGAYVPRQYLWCGVATATAVMLMWAFLTRTLWGTAMRATAMDPETVRLMGVSPARMSLLAFTWAAALGALAGVFLAPLQPPDASVGIPFGLKGFTAAVIGGLVSPAGAVAGGLLVGLVEAYATGYLSSEYKDTLTYGLLLVVLLLRPTGLLRRPSAVRV</sequence>
<reference evidence="10 11" key="1">
    <citation type="submission" date="2015-10" db="EMBL/GenBank/DDBJ databases">
        <title>Draft genome sequence of Streptomyces corchorusii DSM 40340, type strain for the species Streptomyces corchorusii.</title>
        <authorList>
            <person name="Ruckert C."/>
            <person name="Winkler A."/>
            <person name="Kalinowski J."/>
            <person name="Kampfer P."/>
            <person name="Glaeser S."/>
        </authorList>
    </citation>
    <scope>NUCLEOTIDE SEQUENCE [LARGE SCALE GENOMIC DNA]</scope>
    <source>
        <strain evidence="10 11">DSM 40340</strain>
    </source>
</reference>
<keyword evidence="7 9" id="KW-0472">Membrane</keyword>
<comment type="caution">
    <text evidence="10">The sequence shown here is derived from an EMBL/GenBank/DDBJ whole genome shotgun (WGS) entry which is preliminary data.</text>
</comment>
<dbReference type="PANTHER" id="PTHR11795">
    <property type="entry name" value="BRANCHED-CHAIN AMINO ACID TRANSPORT SYSTEM PERMEASE PROTEIN LIVH"/>
    <property type="match status" value="1"/>
</dbReference>
<dbReference type="GO" id="GO:0006865">
    <property type="term" value="P:amino acid transport"/>
    <property type="evidence" value="ECO:0007669"/>
    <property type="project" value="UniProtKB-KW"/>
</dbReference>
<evidence type="ECO:0000256" key="8">
    <source>
        <dbReference type="ARBA" id="ARBA00037998"/>
    </source>
</evidence>
<evidence type="ECO:0000256" key="2">
    <source>
        <dbReference type="ARBA" id="ARBA00022448"/>
    </source>
</evidence>
<evidence type="ECO:0000256" key="7">
    <source>
        <dbReference type="ARBA" id="ARBA00023136"/>
    </source>
</evidence>
<dbReference type="Proteomes" id="UP000053398">
    <property type="component" value="Unassembled WGS sequence"/>
</dbReference>
<evidence type="ECO:0000256" key="6">
    <source>
        <dbReference type="ARBA" id="ARBA00022989"/>
    </source>
</evidence>
<feature type="transmembrane region" description="Helical" evidence="9">
    <location>
        <begin position="227"/>
        <end position="253"/>
    </location>
</feature>
<accession>A0A101PRW3</accession>
<keyword evidence="6 9" id="KW-1133">Transmembrane helix</keyword>
<feature type="transmembrane region" description="Helical" evidence="9">
    <location>
        <begin position="94"/>
        <end position="115"/>
    </location>
</feature>
<evidence type="ECO:0000256" key="4">
    <source>
        <dbReference type="ARBA" id="ARBA00022692"/>
    </source>
</evidence>
<evidence type="ECO:0000256" key="1">
    <source>
        <dbReference type="ARBA" id="ARBA00004651"/>
    </source>
</evidence>